<evidence type="ECO:0000313" key="2">
    <source>
        <dbReference type="Proteomes" id="UP000324255"/>
    </source>
</evidence>
<dbReference type="Proteomes" id="UP000324255">
    <property type="component" value="Unassembled WGS sequence"/>
</dbReference>
<dbReference type="EMBL" id="VWVM01000004">
    <property type="protein sequence ID" value="KAA6126700.1"/>
    <property type="molecule type" value="Genomic_DNA"/>
</dbReference>
<keyword evidence="2" id="KW-1185">Reference proteome</keyword>
<reference evidence="1 2" key="1">
    <citation type="submission" date="2019-09" db="EMBL/GenBank/DDBJ databases">
        <title>Genomic diversity of phyloplane-associated Pantoea species in Pakistan cotton crop.</title>
        <authorList>
            <person name="Tufail M.R."/>
            <person name="Cook D.R."/>
        </authorList>
    </citation>
    <scope>NUCLEOTIDE SEQUENCE [LARGE SCALE GENOMIC DNA]</scope>
    <source>
        <strain evidence="1 2">B_8</strain>
    </source>
</reference>
<comment type="caution">
    <text evidence="1">The sequence shown here is derived from an EMBL/GenBank/DDBJ whole genome shotgun (WGS) entry which is preliminary data.</text>
</comment>
<evidence type="ECO:0008006" key="3">
    <source>
        <dbReference type="Google" id="ProtNLM"/>
    </source>
</evidence>
<name>A0AB34CUM1_9GAMM</name>
<proteinExistence type="predicted"/>
<dbReference type="RefSeq" id="WP_150011687.1">
    <property type="nucleotide sequence ID" value="NZ_VWVM01000004.1"/>
</dbReference>
<evidence type="ECO:0000313" key="1">
    <source>
        <dbReference type="EMBL" id="KAA6126700.1"/>
    </source>
</evidence>
<accession>A0AB34CUM1</accession>
<dbReference type="AlphaFoldDB" id="A0AB34CUM1"/>
<gene>
    <name evidence="1" type="ORF">F3I20_06455</name>
</gene>
<organism evidence="1 2">
    <name type="scientific">Candidatus Pantoea gossypiicola</name>
    <dbReference type="NCBI Taxonomy" id="2608008"/>
    <lineage>
        <taxon>Bacteria</taxon>
        <taxon>Pseudomonadati</taxon>
        <taxon>Pseudomonadota</taxon>
        <taxon>Gammaproteobacteria</taxon>
        <taxon>Enterobacterales</taxon>
        <taxon>Erwiniaceae</taxon>
        <taxon>Pantoea</taxon>
    </lineage>
</organism>
<protein>
    <recommendedName>
        <fullName evidence="3">Lipoprotein</fullName>
    </recommendedName>
</protein>
<sequence length="119" mass="13379">MAIRRWALFGVILLAAGWGCGQMRCLAGWYAHGDKINQQAQEKRERAATTLQASENTAAAAIAEQQIVYRTIYRDVIKYVSKPDRNKCDFDPDAVRMRQRAIDAANNIAGFDVTTMQNK</sequence>